<dbReference type="Proteomes" id="UP001374579">
    <property type="component" value="Unassembled WGS sequence"/>
</dbReference>
<feature type="signal peptide" evidence="2">
    <location>
        <begin position="1"/>
        <end position="19"/>
    </location>
</feature>
<feature type="region of interest" description="Disordered" evidence="1">
    <location>
        <begin position="248"/>
        <end position="274"/>
    </location>
</feature>
<keyword evidence="2" id="KW-0732">Signal</keyword>
<dbReference type="EMBL" id="JBAMIC010000004">
    <property type="protein sequence ID" value="KAK7108329.1"/>
    <property type="molecule type" value="Genomic_DNA"/>
</dbReference>
<evidence type="ECO:0000256" key="1">
    <source>
        <dbReference type="SAM" id="MobiDB-lite"/>
    </source>
</evidence>
<protein>
    <submittedName>
        <fullName evidence="3">Uncharacterized protein</fullName>
    </submittedName>
</protein>
<sequence length="563" mass="63273">MARTMAHVILPFLVAIATAAPLAEEIGTGEQVVNVNGDSNVVDRAKRAKEEIVFGNQQNGARLGAVKKSVPLFLSEQDQQQPLFPQPENQDMAGYMFAEKQQPVLPQEAVVETEPEGQQVVPAAVEGGMVHPQELGEGAQQQQEPAMEESKLVPVIPVVEGGAEPVPEVAVENPAAVEEEEASGANANDNSVPAAQFPVLEPEILTPLALGANLPLNSQNADAEEAMQGQEDAQSDDVESFLKELHENNAAAESSGNEESRQEDEAAKEEGSAEAELMQVANQNANNKEGEVLDADSGDYTQNLLKYILLHGDDYGRAHGPVNYGYQYPRSYFLQRRRRSLARRRLHRRNGSGKQLARSKRTKRDLFDDDLYYPTRQEMPQEDPQEEERQADMEELIAYLMALYPSLYENQQPPRQDSTYPGYFWYGNGNSNGGYPAAEEGYPEYTPEWEEPEYLEVPAGWEPNQVEAPAWEPAFYPEEVEEPDYYPTPGKRQMLSMVPGNRRKRYFYPFAREPYTHWGAFVPSQEKRDYDDAYWRLKKLAMVLADSRQPSSYLDALDDYRKK</sequence>
<dbReference type="AlphaFoldDB" id="A0AAN9BN79"/>
<reference evidence="3 4" key="1">
    <citation type="submission" date="2024-02" db="EMBL/GenBank/DDBJ databases">
        <title>Chromosome-scale genome assembly of the rough periwinkle Littorina saxatilis.</title>
        <authorList>
            <person name="De Jode A."/>
            <person name="Faria R."/>
            <person name="Formenti G."/>
            <person name="Sims Y."/>
            <person name="Smith T.P."/>
            <person name="Tracey A."/>
            <person name="Wood J.M.D."/>
            <person name="Zagrodzka Z.B."/>
            <person name="Johannesson K."/>
            <person name="Butlin R.K."/>
            <person name="Leder E.H."/>
        </authorList>
    </citation>
    <scope>NUCLEOTIDE SEQUENCE [LARGE SCALE GENOMIC DNA]</scope>
    <source>
        <strain evidence="3">Snail1</strain>
        <tissue evidence="3">Muscle</tissue>
    </source>
</reference>
<evidence type="ECO:0000313" key="3">
    <source>
        <dbReference type="EMBL" id="KAK7108329.1"/>
    </source>
</evidence>
<name>A0AAN9BN79_9CAEN</name>
<accession>A0AAN9BN79</accession>
<organism evidence="3 4">
    <name type="scientific">Littorina saxatilis</name>
    <dbReference type="NCBI Taxonomy" id="31220"/>
    <lineage>
        <taxon>Eukaryota</taxon>
        <taxon>Metazoa</taxon>
        <taxon>Spiralia</taxon>
        <taxon>Lophotrochozoa</taxon>
        <taxon>Mollusca</taxon>
        <taxon>Gastropoda</taxon>
        <taxon>Caenogastropoda</taxon>
        <taxon>Littorinimorpha</taxon>
        <taxon>Littorinoidea</taxon>
        <taxon>Littorinidae</taxon>
        <taxon>Littorina</taxon>
    </lineage>
</organism>
<feature type="chain" id="PRO_5042976287" evidence="2">
    <location>
        <begin position="20"/>
        <end position="563"/>
    </location>
</feature>
<evidence type="ECO:0000313" key="4">
    <source>
        <dbReference type="Proteomes" id="UP001374579"/>
    </source>
</evidence>
<keyword evidence="4" id="KW-1185">Reference proteome</keyword>
<feature type="compositionally biased region" description="Basic and acidic residues" evidence="1">
    <location>
        <begin position="258"/>
        <end position="271"/>
    </location>
</feature>
<proteinExistence type="predicted"/>
<evidence type="ECO:0000256" key="2">
    <source>
        <dbReference type="SAM" id="SignalP"/>
    </source>
</evidence>
<feature type="region of interest" description="Disordered" evidence="1">
    <location>
        <begin position="367"/>
        <end position="389"/>
    </location>
</feature>
<gene>
    <name evidence="3" type="ORF">V1264_016083</name>
</gene>
<comment type="caution">
    <text evidence="3">The sequence shown here is derived from an EMBL/GenBank/DDBJ whole genome shotgun (WGS) entry which is preliminary data.</text>
</comment>